<dbReference type="Gene3D" id="3.40.50.150">
    <property type="entry name" value="Vaccinia Virus protein VP39"/>
    <property type="match status" value="1"/>
</dbReference>
<dbReference type="Pfam" id="PF05175">
    <property type="entry name" value="MTS"/>
    <property type="match status" value="1"/>
</dbReference>
<organism evidence="3">
    <name type="scientific">Lotharella oceanica</name>
    <dbReference type="NCBI Taxonomy" id="641309"/>
    <lineage>
        <taxon>Eukaryota</taxon>
        <taxon>Sar</taxon>
        <taxon>Rhizaria</taxon>
        <taxon>Cercozoa</taxon>
        <taxon>Chlorarachniophyceae</taxon>
        <taxon>Lotharella</taxon>
    </lineage>
</organism>
<dbReference type="EMBL" id="HBHP01014215">
    <property type="protein sequence ID" value="CAD9761917.1"/>
    <property type="molecule type" value="Transcribed_RNA"/>
</dbReference>
<evidence type="ECO:0000259" key="2">
    <source>
        <dbReference type="Pfam" id="PF05175"/>
    </source>
</evidence>
<dbReference type="InterPro" id="IPR050210">
    <property type="entry name" value="tRNA_Adenine-N(6)_MTase"/>
</dbReference>
<dbReference type="GO" id="GO:0003676">
    <property type="term" value="F:nucleic acid binding"/>
    <property type="evidence" value="ECO:0007669"/>
    <property type="project" value="InterPro"/>
</dbReference>
<dbReference type="CDD" id="cd02440">
    <property type="entry name" value="AdoMet_MTases"/>
    <property type="match status" value="1"/>
</dbReference>
<dbReference type="GO" id="GO:0032259">
    <property type="term" value="P:methylation"/>
    <property type="evidence" value="ECO:0007669"/>
    <property type="project" value="InterPro"/>
</dbReference>
<feature type="compositionally biased region" description="Polar residues" evidence="1">
    <location>
        <begin position="244"/>
        <end position="256"/>
    </location>
</feature>
<dbReference type="GO" id="GO:0008757">
    <property type="term" value="F:S-adenosylmethionine-dependent methyltransferase activity"/>
    <property type="evidence" value="ECO:0007669"/>
    <property type="project" value="UniProtKB-ARBA"/>
</dbReference>
<dbReference type="InterPro" id="IPR002052">
    <property type="entry name" value="DNA_methylase_N6_adenine_CS"/>
</dbReference>
<reference evidence="3" key="1">
    <citation type="submission" date="2021-01" db="EMBL/GenBank/DDBJ databases">
        <authorList>
            <person name="Corre E."/>
            <person name="Pelletier E."/>
            <person name="Niang G."/>
            <person name="Scheremetjew M."/>
            <person name="Finn R."/>
            <person name="Kale V."/>
            <person name="Holt S."/>
            <person name="Cochrane G."/>
            <person name="Meng A."/>
            <person name="Brown T."/>
            <person name="Cohen L."/>
        </authorList>
    </citation>
    <scope>NUCLEOTIDE SEQUENCE</scope>
    <source>
        <strain evidence="3">CCMP622</strain>
    </source>
</reference>
<feature type="region of interest" description="Disordered" evidence="1">
    <location>
        <begin position="244"/>
        <end position="297"/>
    </location>
</feature>
<feature type="domain" description="Methyltransferase small" evidence="2">
    <location>
        <begin position="54"/>
        <end position="137"/>
    </location>
</feature>
<evidence type="ECO:0000256" key="1">
    <source>
        <dbReference type="SAM" id="MobiDB-lite"/>
    </source>
</evidence>
<protein>
    <recommendedName>
        <fullName evidence="2">Methyltransferase small domain-containing protein</fullName>
    </recommendedName>
</protein>
<sequence>MAEKGAPARTKRRGVFRCRHFDVAHDLCAHKVGTDSVLLGAWMVAVLKLAGVTPPRILDVGTGCGILALIAAQSFPNSIIEAVEVDDRSFHQAIENFKASKFSDRLRGYRARVQDFKSDEKYDVIVSNPPFFLDGNTKALNGSRREVARHAGAGLPMKDLFQSVARLLNGLELSETPRAEKGGGRFFMVFPSDSEEKVMKLAREAGLTVTNALRTYHLEKACRTLVALAHVTCCGGTFRQMRPLSSQQTVKEQTVKGQHPPPTKKQKSCLAVGEDAKEQPDGESPATNDGDYNPGLVIAPQKLSIRDRDGKFTDEYVNLTKEIYLKDLKGKK</sequence>
<dbReference type="PROSITE" id="PS00092">
    <property type="entry name" value="N6_MTASE"/>
    <property type="match status" value="1"/>
</dbReference>
<dbReference type="InterPro" id="IPR029063">
    <property type="entry name" value="SAM-dependent_MTases_sf"/>
</dbReference>
<dbReference type="AlphaFoldDB" id="A0A7S2XAB9"/>
<gene>
    <name evidence="3" type="ORF">LSP00402_LOCUS8916</name>
</gene>
<proteinExistence type="predicted"/>
<dbReference type="SUPFAM" id="SSF53335">
    <property type="entry name" value="S-adenosyl-L-methionine-dependent methyltransferases"/>
    <property type="match status" value="1"/>
</dbReference>
<name>A0A7S2XAB9_9EUKA</name>
<dbReference type="InterPro" id="IPR007848">
    <property type="entry name" value="Small_mtfrase_dom"/>
</dbReference>
<evidence type="ECO:0000313" key="3">
    <source>
        <dbReference type="EMBL" id="CAD9761917.1"/>
    </source>
</evidence>
<accession>A0A7S2XAB9</accession>
<dbReference type="PANTHER" id="PTHR47739:SF1">
    <property type="entry name" value="TRNA1(VAL) (ADENINE(37)-N6)-METHYLTRANSFERASE"/>
    <property type="match status" value="1"/>
</dbReference>
<dbReference type="PANTHER" id="PTHR47739">
    <property type="entry name" value="TRNA1(VAL) (ADENINE(37)-N6)-METHYLTRANSFERASE"/>
    <property type="match status" value="1"/>
</dbReference>